<evidence type="ECO:0000313" key="8">
    <source>
        <dbReference type="EMBL" id="MDC7788996.1"/>
    </source>
</evidence>
<organism evidence="8 9">
    <name type="scientific">Rhodoplanes tepidamans</name>
    <name type="common">Rhodoplanes cryptolactis</name>
    <dbReference type="NCBI Taxonomy" id="200616"/>
    <lineage>
        <taxon>Bacteria</taxon>
        <taxon>Pseudomonadati</taxon>
        <taxon>Pseudomonadota</taxon>
        <taxon>Alphaproteobacteria</taxon>
        <taxon>Hyphomicrobiales</taxon>
        <taxon>Nitrobacteraceae</taxon>
        <taxon>Rhodoplanes</taxon>
    </lineage>
</organism>
<dbReference type="PANTHER" id="PTHR11802:SF3">
    <property type="entry name" value="RETINOID-INDUCIBLE SERINE CARBOXYPEPTIDASE"/>
    <property type="match status" value="1"/>
</dbReference>
<dbReference type="InterPro" id="IPR018202">
    <property type="entry name" value="Ser_caboxypep_ser_AS"/>
</dbReference>
<reference evidence="8" key="2">
    <citation type="submission" date="2023-02" db="EMBL/GenBank/DDBJ databases">
        <authorList>
            <person name="Rayyan A."/>
            <person name="Meyer T."/>
            <person name="Kyndt J.A."/>
        </authorList>
    </citation>
    <scope>NUCLEOTIDE SEQUENCE</scope>
    <source>
        <strain evidence="8">DSM 9987</strain>
    </source>
</reference>
<dbReference type="EMBL" id="JAQQLI010000057">
    <property type="protein sequence ID" value="MDC7788996.1"/>
    <property type="molecule type" value="Genomic_DNA"/>
</dbReference>
<evidence type="ECO:0000256" key="6">
    <source>
        <dbReference type="SAM" id="MobiDB-lite"/>
    </source>
</evidence>
<feature type="region of interest" description="Disordered" evidence="6">
    <location>
        <begin position="41"/>
        <end position="109"/>
    </location>
</feature>
<gene>
    <name evidence="8" type="ORF">PQJ73_25215</name>
</gene>
<keyword evidence="2" id="KW-0645">Protease</keyword>
<dbReference type="InterPro" id="IPR029058">
    <property type="entry name" value="AB_hydrolase_fold"/>
</dbReference>
<accession>A0ABT5JHD0</accession>
<keyword evidence="1" id="KW-0121">Carboxypeptidase</keyword>
<keyword evidence="3 7" id="KW-0732">Signal</keyword>
<feature type="compositionally biased region" description="Basic and acidic residues" evidence="6">
    <location>
        <begin position="71"/>
        <end position="109"/>
    </location>
</feature>
<keyword evidence="9" id="KW-1185">Reference proteome</keyword>
<dbReference type="PROSITE" id="PS51318">
    <property type="entry name" value="TAT"/>
    <property type="match status" value="1"/>
</dbReference>
<feature type="signal peptide" evidence="7">
    <location>
        <begin position="1"/>
        <end position="41"/>
    </location>
</feature>
<evidence type="ECO:0000256" key="4">
    <source>
        <dbReference type="ARBA" id="ARBA00022801"/>
    </source>
</evidence>
<evidence type="ECO:0000256" key="2">
    <source>
        <dbReference type="ARBA" id="ARBA00022670"/>
    </source>
</evidence>
<dbReference type="InterPro" id="IPR006311">
    <property type="entry name" value="TAT_signal"/>
</dbReference>
<dbReference type="PROSITE" id="PS00131">
    <property type="entry name" value="CARBOXYPEPT_SER_SER"/>
    <property type="match status" value="1"/>
</dbReference>
<keyword evidence="5" id="KW-0325">Glycoprotein</keyword>
<dbReference type="Proteomes" id="UP001165652">
    <property type="component" value="Unassembled WGS sequence"/>
</dbReference>
<dbReference type="InterPro" id="IPR001563">
    <property type="entry name" value="Peptidase_S10"/>
</dbReference>
<dbReference type="RefSeq" id="WP_272779827.1">
    <property type="nucleotide sequence ID" value="NZ_JAQQLI010000057.1"/>
</dbReference>
<dbReference type="Gene3D" id="3.40.50.1820">
    <property type="entry name" value="alpha/beta hydrolase"/>
    <property type="match status" value="1"/>
</dbReference>
<keyword evidence="4" id="KW-0378">Hydrolase</keyword>
<sequence>MTAFSPDRPFPLGRRATGLALALLLAAATAAPLPFAPAALAQPAPAQPAAPAEARPNDPAGTREAPPPESRAAEPARERPDGRPDSRPDHRPERDAKDRRLPADSVTEHVLEAGRRTLRFTATAGSIPLFEGEGGPLRAEVAYIAFTLPKPAGADAPPRPVTFLFNGGPGAASAYLNIGAIGPWRLPLDGATASTPPVLVPNAETWLDFTDLVFVDPPGTGHSRIVGGDAARRHFWSVDGDAEALAVMLRKWIVQNGRQAAPKILVGESYGGFRVPKLARELATGQGVGVRGLVLVSPVLDFTLLGQRRHLPQSWVAHLPSMAAAAMERRGAYSPVALAEAERYAATDYLADLMRGVRDKEAVDRMAPRVAALTGLDPALVRRLAGRIDTRTFQRELHRDRGLIGSAYDATVTAFDPTPSAAQSHLPDPVLDATKAPLTAAMTGLYRDRLNWRADEPYRLLNGETSSQWNWGRGRAAPQVVDELRTILAGDRDARILVVHGATDLVTPYFASRMILDQLPVYGSADRLRLEVYRGGHMFYSVDDSRRALRRDAEAFVRAAVKGADRE</sequence>
<name>A0ABT5JHD0_RHOTP</name>
<protein>
    <submittedName>
        <fullName evidence="8">Peptidase S10</fullName>
    </submittedName>
</protein>
<dbReference type="SUPFAM" id="SSF53474">
    <property type="entry name" value="alpha/beta-Hydrolases"/>
    <property type="match status" value="1"/>
</dbReference>
<evidence type="ECO:0000256" key="5">
    <source>
        <dbReference type="ARBA" id="ARBA00023180"/>
    </source>
</evidence>
<feature type="chain" id="PRO_5046941132" evidence="7">
    <location>
        <begin position="42"/>
        <end position="567"/>
    </location>
</feature>
<reference evidence="8" key="1">
    <citation type="journal article" date="2023" name="Microbiol Resour">
        <title>Genome Sequences of Rhodoplanes serenus and Two Thermotolerant Strains, Rhodoplanes tepidamans and 'Rhodoplanes cryptolactis,' Further Refine the Genus.</title>
        <authorList>
            <person name="Rayyan A.A."/>
            <person name="Kyndt J.A."/>
        </authorList>
    </citation>
    <scope>NUCLEOTIDE SEQUENCE</scope>
    <source>
        <strain evidence="8">DSM 9987</strain>
    </source>
</reference>
<comment type="caution">
    <text evidence="8">The sequence shown here is derived from an EMBL/GenBank/DDBJ whole genome shotgun (WGS) entry which is preliminary data.</text>
</comment>
<evidence type="ECO:0000256" key="3">
    <source>
        <dbReference type="ARBA" id="ARBA00022729"/>
    </source>
</evidence>
<evidence type="ECO:0000256" key="7">
    <source>
        <dbReference type="SAM" id="SignalP"/>
    </source>
</evidence>
<feature type="compositionally biased region" description="Low complexity" evidence="6">
    <location>
        <begin position="41"/>
        <end position="52"/>
    </location>
</feature>
<evidence type="ECO:0000256" key="1">
    <source>
        <dbReference type="ARBA" id="ARBA00022645"/>
    </source>
</evidence>
<proteinExistence type="predicted"/>
<evidence type="ECO:0000313" key="9">
    <source>
        <dbReference type="Proteomes" id="UP001165652"/>
    </source>
</evidence>
<dbReference type="Pfam" id="PF00450">
    <property type="entry name" value="Peptidase_S10"/>
    <property type="match status" value="1"/>
</dbReference>
<dbReference type="PANTHER" id="PTHR11802">
    <property type="entry name" value="SERINE PROTEASE FAMILY S10 SERINE CARBOXYPEPTIDASE"/>
    <property type="match status" value="1"/>
</dbReference>